<sequence length="1267" mass="140367">MEVDKSTQNNHCDNRINQWIYRVHFLPSEEVLFMDKTVIGAICLTNFRLILYCKQQCDVISIPNWLMRYCEASTSLVHLNIVTKVGTTFSCQFTNVATCEAWIKQINILLSSPKQYKTSFAVLFREKLKQRVDNHPMLSTPKEIIGLGDKDTSFEASMVYNEFERLEFNSDWKITDENSSFRICKSYPRYHIMPRGVSDQDISSMASFRSHHRFPSVVWRSRKTGAVLLRCAQPCVGIMYSRNELDERFVTAVLENCRKVSHPNQSDEDSHKLLIIDARDYTAAQFNRFRGGGFEFGEYYDQSQIRFMNLPNLHYVRKSFEALIALYRNPDSSWLQKVETTMWLSYISQLLKSAVDIVAALEVHSRPVMVHCTDGWDRTPQLTSLAKLLLDPYYRTIEGFRFLVEREWLQFGHKFADRCGHSFSRTSPEEQSPVFLQWLDCVHQIQLQFPGHFEFNELFLLKIAIHTYSGLFGTFLCNSEYERQTEQKSLPSCSLWAFLNPKYNWSILNYLYKSNDEVITPAHHVSGLALWHNLYKKALLPSNSSGPQPVLLSAPLRRGSDTSTLQITTTKLNAPAKSGPPTTSALMPPPTPIIISAETDDRSMHASNAEARQRSQSFSDVSLQPGQMDLAAAVSSSSLKDIPKQSAATAPKAQADLPTDQVDEVLNVSLSDQNITVKVSPHKHVRTGSDPPLCSGGGKYRGFRLSSLGDNDTLVVNETILDDSHEVVEDDAIEPTSVSRTPVTQIPEDVLEERRVSSNRATALLHPSQNLSAASSMCQSEVSLSGTNFEGRMNWIEGYFSGPVYSTSFRSLAKESKTSSEDETSDTPKEPCIQDEEKLGEGSTGSATQSAASRIRSHTEGEIQSSLQSVSNRNLPRSTTQLASEFSDQSNGQSNGQSCGSTASGEIQLLPEHSVSVDWDSLPLQIDLITMKFHEDLQKRDQLVAELQAQLEALREQNEQLKVKLNEKNSAAAAATTSNFNVDGLTSTMMSTSQTQMLTNLADSTQSTSLVTGQDGYGKESANQSSSIVEALTDAIDNQLDIESGFGGYGNGFEVIHHHLRGAVNENMTTAAQLMMTQSVTDDMLLNWPNLLASTPSPSSVGVPPLSNSSASYISSLPEFQSPLRRKHCGPSTSSDYSTFDFVETSAVPCGPLCSGCDRLLEVSNSSVSCSFCHRCYCGNCADTPQVLNTCCKPICGVCHRRHFPVAKEMSASYECAFPSRGSTGGVICSQSCGNTNGSCRNLERRFPSGSSLACSSAHSQNGTAKA</sequence>
<feature type="region of interest" description="Disordered" evidence="6">
    <location>
        <begin position="815"/>
        <end position="903"/>
    </location>
</feature>
<dbReference type="InterPro" id="IPR003595">
    <property type="entry name" value="Tyr_Pase_cat"/>
</dbReference>
<proteinExistence type="inferred from homology"/>
<comment type="similarity">
    <text evidence="1">Belongs to the protein-tyrosine phosphatase family. Non-receptor class myotubularin subfamily.</text>
</comment>
<dbReference type="InterPro" id="IPR030564">
    <property type="entry name" value="Myotubularin"/>
</dbReference>
<evidence type="ECO:0000256" key="5">
    <source>
        <dbReference type="SAM" id="Coils"/>
    </source>
</evidence>
<dbReference type="AlphaFoldDB" id="A0A564YQG5"/>
<feature type="coiled-coil region" evidence="5">
    <location>
        <begin position="937"/>
        <end position="971"/>
    </location>
</feature>
<feature type="compositionally biased region" description="Polar residues" evidence="6">
    <location>
        <begin position="862"/>
        <end position="886"/>
    </location>
</feature>
<evidence type="ECO:0000256" key="2">
    <source>
        <dbReference type="ARBA" id="ARBA00023098"/>
    </source>
</evidence>
<keyword evidence="2" id="KW-0443">Lipid metabolism</keyword>
<dbReference type="EMBL" id="CABIJS010000333">
    <property type="protein sequence ID" value="VUZ49542.1"/>
    <property type="molecule type" value="Genomic_DNA"/>
</dbReference>
<dbReference type="GO" id="GO:0010506">
    <property type="term" value="P:regulation of autophagy"/>
    <property type="evidence" value="ECO:0007669"/>
    <property type="project" value="TreeGrafter"/>
</dbReference>
<evidence type="ECO:0000259" key="7">
    <source>
        <dbReference type="PROSITE" id="PS51339"/>
    </source>
</evidence>
<feature type="binding site" evidence="4">
    <location>
        <begin position="372"/>
        <end position="378"/>
    </location>
    <ligand>
        <name>substrate</name>
    </ligand>
</feature>
<evidence type="ECO:0000256" key="6">
    <source>
        <dbReference type="SAM" id="MobiDB-lite"/>
    </source>
</evidence>
<feature type="region of interest" description="Disordered" evidence="6">
    <location>
        <begin position="572"/>
        <end position="595"/>
    </location>
</feature>
<dbReference type="Proteomes" id="UP000321570">
    <property type="component" value="Unassembled WGS sequence"/>
</dbReference>
<dbReference type="GO" id="GO:0052629">
    <property type="term" value="F:phosphatidylinositol-3,5-bisphosphate 3-phosphatase activity"/>
    <property type="evidence" value="ECO:0007669"/>
    <property type="project" value="TreeGrafter"/>
</dbReference>
<feature type="active site" description="Phosphocysteine intermediate" evidence="3">
    <location>
        <position position="372"/>
    </location>
</feature>
<feature type="compositionally biased region" description="Low complexity" evidence="6">
    <location>
        <begin position="844"/>
        <end position="853"/>
    </location>
</feature>
<dbReference type="PANTHER" id="PTHR10807:SF75">
    <property type="entry name" value="PHOSPHATIDYLINOSITOL-3-PHOSPHATE PHOSPHATASE"/>
    <property type="match status" value="1"/>
</dbReference>
<reference evidence="8 9" key="1">
    <citation type="submission" date="2019-07" db="EMBL/GenBank/DDBJ databases">
        <authorList>
            <person name="Jastrzebski P J."/>
            <person name="Paukszto L."/>
            <person name="Jastrzebski P J."/>
        </authorList>
    </citation>
    <scope>NUCLEOTIDE SEQUENCE [LARGE SCALE GENOMIC DNA]</scope>
    <source>
        <strain evidence="8 9">WMS-il1</strain>
    </source>
</reference>
<evidence type="ECO:0000256" key="1">
    <source>
        <dbReference type="ARBA" id="ARBA00007471"/>
    </source>
</evidence>
<evidence type="ECO:0000256" key="4">
    <source>
        <dbReference type="PIRSR" id="PIRSR630564-2"/>
    </source>
</evidence>
<feature type="domain" description="Myotubularin phosphatase" evidence="7">
    <location>
        <begin position="153"/>
        <end position="535"/>
    </location>
</feature>
<accession>A0A564YQG5</accession>
<dbReference type="PROSITE" id="PS00383">
    <property type="entry name" value="TYR_PHOSPHATASE_1"/>
    <property type="match status" value="1"/>
</dbReference>
<dbReference type="PROSITE" id="PS51339">
    <property type="entry name" value="PPASE_MYOTUBULARIN"/>
    <property type="match status" value="1"/>
</dbReference>
<protein>
    <recommendedName>
        <fullName evidence="7">Myotubularin phosphatase domain-containing protein</fullName>
    </recommendedName>
</protein>
<dbReference type="InterPro" id="IPR029021">
    <property type="entry name" value="Prot-tyrosine_phosphatase-like"/>
</dbReference>
<dbReference type="GO" id="GO:0004438">
    <property type="term" value="F:phosphatidylinositol-3-phosphate phosphatase activity"/>
    <property type="evidence" value="ECO:0007669"/>
    <property type="project" value="TreeGrafter"/>
</dbReference>
<dbReference type="CDD" id="cd14533">
    <property type="entry name" value="PTP-MTMR3-like"/>
    <property type="match status" value="1"/>
</dbReference>
<dbReference type="GO" id="GO:0046856">
    <property type="term" value="P:phosphatidylinositol dephosphorylation"/>
    <property type="evidence" value="ECO:0007669"/>
    <property type="project" value="TreeGrafter"/>
</dbReference>
<dbReference type="PANTHER" id="PTHR10807">
    <property type="entry name" value="MYOTUBULARIN-RELATED"/>
    <property type="match status" value="1"/>
</dbReference>
<dbReference type="GO" id="GO:0005737">
    <property type="term" value="C:cytoplasm"/>
    <property type="evidence" value="ECO:0007669"/>
    <property type="project" value="TreeGrafter"/>
</dbReference>
<keyword evidence="5" id="KW-0175">Coiled coil</keyword>
<gene>
    <name evidence="8" type="ORF">WMSIL1_LOCUS8884</name>
</gene>
<evidence type="ECO:0000313" key="8">
    <source>
        <dbReference type="EMBL" id="VUZ49542.1"/>
    </source>
</evidence>
<dbReference type="GO" id="GO:0019903">
    <property type="term" value="F:protein phosphatase binding"/>
    <property type="evidence" value="ECO:0007669"/>
    <property type="project" value="TreeGrafter"/>
</dbReference>
<feature type="region of interest" description="Disordered" evidence="6">
    <location>
        <begin position="602"/>
        <end position="621"/>
    </location>
</feature>
<evidence type="ECO:0000313" key="9">
    <source>
        <dbReference type="Proteomes" id="UP000321570"/>
    </source>
</evidence>
<dbReference type="Pfam" id="PF06602">
    <property type="entry name" value="Myotub-related"/>
    <property type="match status" value="1"/>
</dbReference>
<dbReference type="GO" id="GO:0016020">
    <property type="term" value="C:membrane"/>
    <property type="evidence" value="ECO:0007669"/>
    <property type="project" value="TreeGrafter"/>
</dbReference>
<dbReference type="InterPro" id="IPR010569">
    <property type="entry name" value="Myotubularin-like_Pase_dom"/>
</dbReference>
<name>A0A564YQG5_HYMDI</name>
<dbReference type="SUPFAM" id="SSF52799">
    <property type="entry name" value="(Phosphotyrosine protein) phosphatases II"/>
    <property type="match status" value="1"/>
</dbReference>
<dbReference type="InterPro" id="IPR016130">
    <property type="entry name" value="Tyr_Pase_AS"/>
</dbReference>
<feature type="compositionally biased region" description="Low complexity" evidence="6">
    <location>
        <begin position="887"/>
        <end position="901"/>
    </location>
</feature>
<dbReference type="SMART" id="SM00404">
    <property type="entry name" value="PTPc_motif"/>
    <property type="match status" value="1"/>
</dbReference>
<evidence type="ECO:0000256" key="3">
    <source>
        <dbReference type="PIRSR" id="PIRSR630564-1"/>
    </source>
</evidence>
<keyword evidence="9" id="KW-1185">Reference proteome</keyword>
<organism evidence="8 9">
    <name type="scientific">Hymenolepis diminuta</name>
    <name type="common">Rat tapeworm</name>
    <dbReference type="NCBI Taxonomy" id="6216"/>
    <lineage>
        <taxon>Eukaryota</taxon>
        <taxon>Metazoa</taxon>
        <taxon>Spiralia</taxon>
        <taxon>Lophotrochozoa</taxon>
        <taxon>Platyhelminthes</taxon>
        <taxon>Cestoda</taxon>
        <taxon>Eucestoda</taxon>
        <taxon>Cyclophyllidea</taxon>
        <taxon>Hymenolepididae</taxon>
        <taxon>Hymenolepis</taxon>
    </lineage>
</organism>
<dbReference type="CDD" id="cd14686">
    <property type="entry name" value="bZIP"/>
    <property type="match status" value="1"/>
</dbReference>